<name>A0ABQ4X1B6_9ASTR</name>
<dbReference type="Proteomes" id="UP001151760">
    <property type="component" value="Unassembled WGS sequence"/>
</dbReference>
<dbReference type="InterPro" id="IPR036397">
    <property type="entry name" value="RNaseH_sf"/>
</dbReference>
<dbReference type="PROSITE" id="PS50994">
    <property type="entry name" value="INTEGRASE"/>
    <property type="match status" value="1"/>
</dbReference>
<dbReference type="Gene3D" id="3.30.420.10">
    <property type="entry name" value="Ribonuclease H-like superfamily/Ribonuclease H"/>
    <property type="match status" value="1"/>
</dbReference>
<comment type="caution">
    <text evidence="2">The sequence shown here is derived from an EMBL/GenBank/DDBJ whole genome shotgun (WGS) entry which is preliminary data.</text>
</comment>
<sequence>MSLVIPSQDKRFLKQAIKPRPQQTLGEPKFQTLQLDCFPMARSSQCDLKRILRGGTWTQTNSSKHQFGTQISIDEHDEVFSDMLAVQSFQVQSQEDHLFAQPVNWKNQESPQPNQKIQIWGKDLQTLTWICVDPKKQSIKGKKYILVIVDDYSRFTWVTFLRSKDETPEFVINFLKQMQVGLNKTAEFINGNEFIKQVNLTYNKHRQDGPVSPDFRTRAIQHDPWTTQSGLAPSDKELRMYFTQLTSLSTPLIKDAPSSSASIVDIRNHHPVQHQEMAENPLTKTPQST</sequence>
<evidence type="ECO:0000259" key="1">
    <source>
        <dbReference type="PROSITE" id="PS50994"/>
    </source>
</evidence>
<dbReference type="SUPFAM" id="SSF53098">
    <property type="entry name" value="Ribonuclease H-like"/>
    <property type="match status" value="1"/>
</dbReference>
<evidence type="ECO:0000313" key="3">
    <source>
        <dbReference type="Proteomes" id="UP001151760"/>
    </source>
</evidence>
<reference evidence="2" key="2">
    <citation type="submission" date="2022-01" db="EMBL/GenBank/DDBJ databases">
        <authorList>
            <person name="Yamashiro T."/>
            <person name="Shiraishi A."/>
            <person name="Satake H."/>
            <person name="Nakayama K."/>
        </authorList>
    </citation>
    <scope>NUCLEOTIDE SEQUENCE</scope>
</reference>
<protein>
    <submittedName>
        <fullName evidence="2">Retrovirus-related pol polyprotein from transposon TNT 1-94</fullName>
    </submittedName>
</protein>
<organism evidence="2 3">
    <name type="scientific">Tanacetum coccineum</name>
    <dbReference type="NCBI Taxonomy" id="301880"/>
    <lineage>
        <taxon>Eukaryota</taxon>
        <taxon>Viridiplantae</taxon>
        <taxon>Streptophyta</taxon>
        <taxon>Embryophyta</taxon>
        <taxon>Tracheophyta</taxon>
        <taxon>Spermatophyta</taxon>
        <taxon>Magnoliopsida</taxon>
        <taxon>eudicotyledons</taxon>
        <taxon>Gunneridae</taxon>
        <taxon>Pentapetalae</taxon>
        <taxon>asterids</taxon>
        <taxon>campanulids</taxon>
        <taxon>Asterales</taxon>
        <taxon>Asteraceae</taxon>
        <taxon>Asteroideae</taxon>
        <taxon>Anthemideae</taxon>
        <taxon>Anthemidinae</taxon>
        <taxon>Tanacetum</taxon>
    </lineage>
</organism>
<proteinExistence type="predicted"/>
<feature type="domain" description="Integrase catalytic" evidence="1">
    <location>
        <begin position="109"/>
        <end position="289"/>
    </location>
</feature>
<gene>
    <name evidence="2" type="ORF">Tco_0653762</name>
</gene>
<reference evidence="2" key="1">
    <citation type="journal article" date="2022" name="Int. J. Mol. Sci.">
        <title>Draft Genome of Tanacetum Coccineum: Genomic Comparison of Closely Related Tanacetum-Family Plants.</title>
        <authorList>
            <person name="Yamashiro T."/>
            <person name="Shiraishi A."/>
            <person name="Nakayama K."/>
            <person name="Satake H."/>
        </authorList>
    </citation>
    <scope>NUCLEOTIDE SEQUENCE</scope>
</reference>
<evidence type="ECO:0000313" key="2">
    <source>
        <dbReference type="EMBL" id="GJS58978.1"/>
    </source>
</evidence>
<dbReference type="InterPro" id="IPR001584">
    <property type="entry name" value="Integrase_cat-core"/>
</dbReference>
<keyword evidence="3" id="KW-1185">Reference proteome</keyword>
<dbReference type="InterPro" id="IPR012337">
    <property type="entry name" value="RNaseH-like_sf"/>
</dbReference>
<accession>A0ABQ4X1B6</accession>
<dbReference type="EMBL" id="BQNB010009116">
    <property type="protein sequence ID" value="GJS58978.1"/>
    <property type="molecule type" value="Genomic_DNA"/>
</dbReference>